<organism evidence="2 3">
    <name type="scientific">Calocera cornea HHB12733</name>
    <dbReference type="NCBI Taxonomy" id="1353952"/>
    <lineage>
        <taxon>Eukaryota</taxon>
        <taxon>Fungi</taxon>
        <taxon>Dikarya</taxon>
        <taxon>Basidiomycota</taxon>
        <taxon>Agaricomycotina</taxon>
        <taxon>Dacrymycetes</taxon>
        <taxon>Dacrymycetales</taxon>
        <taxon>Dacrymycetaceae</taxon>
        <taxon>Calocera</taxon>
    </lineage>
</organism>
<feature type="region of interest" description="Disordered" evidence="1">
    <location>
        <begin position="1145"/>
        <end position="1166"/>
    </location>
</feature>
<dbReference type="EMBL" id="KV423922">
    <property type="protein sequence ID" value="KZT61622.1"/>
    <property type="molecule type" value="Genomic_DNA"/>
</dbReference>
<name>A0A165JBG7_9BASI</name>
<accession>A0A165JBG7</accession>
<proteinExistence type="predicted"/>
<dbReference type="InParanoid" id="A0A165JBG7"/>
<feature type="compositionally biased region" description="Basic and acidic residues" evidence="1">
    <location>
        <begin position="1157"/>
        <end position="1166"/>
    </location>
</feature>
<protein>
    <submittedName>
        <fullName evidence="2">Uncharacterized protein</fullName>
    </submittedName>
</protein>
<dbReference type="OrthoDB" id="10646669at2759"/>
<evidence type="ECO:0000256" key="1">
    <source>
        <dbReference type="SAM" id="MobiDB-lite"/>
    </source>
</evidence>
<sequence length="1166" mass="128683">MSEGDNDAYKRFIRYCRLGIGEATGAGHRLPPTETQTLRTSASANTSEGRTAVFEWVELFKKNPYERYVWLNAQLEQLDPNHAAVQIATICLLEPMKASAEKASGESKTVNEVRAGIPYRLVPITKKKPRAPAQHENLYIPTQPNRHAALQAAGPSVVMKSEYAMPVLQIEIMGHAYTITDFFSALLAFIATVLKAGTEEENVARVSLAAFWSGDYCDLPSTWGKSSMPARFALAMAFAQSPDSEDLKLCSFDLPAKKSVSSAEGSSTEEIVTPVVTSAAPSISTSPSPSPPGAASFAFVDAIVGATAAGHAPTGTYEKEAKRRTRVQRVNDLCRYLPDSLVERINAVMRGLRAHTSSTVLYKGERFDTGADSTEVCNCAEACIAIILAGLLSGGGPRSWNAAVKEIRILTIDTLQFHTRIKPIIASTQASTSDKWKAILDAAYQQSDLCCGVCRMTLSTVLANADCQDKLKLLHYNPACSGELDRDSFEGGTWLLNDQAAERVMQIGGHAILYFLDSESRVAGTVVAFGVDDHMARFDPVSKRLPFESVHDPVVSSMGGMRPQMSNWFRRTTHWLNRHIRTSSKDVTICLAPPGEAYYICRDSYTVPGICQLRFISGLPQIEWEATLHQLNSPRSKTESNINAVYHGLNRLVLATNRNIEIYSLPSNITEPIPKFLKPIQVLPHAGSGWSHVLVDHGLIKGTHDLAGAPVFVIAYSQIAVRLYWVNINDARPRFQLVGEVEVSGYITALSVGASRRCLFWSEHEPRNDWRQTTSRVMMAPLPPLWTRPSSGSIWAPPVTQVCFDIAGGPISHCNRLHVDEELGFVYLSTSDTQSAFIRRLVFPLASGKSPFYLFDSGIVYGCSSVQPEDESAAPSAARRVIANALRRQYNRAGPPEQVIKVSTGNLLRSEACPLICLSSKESTLQQLSRTDWTKWSMDIGRLRFPNQSSSVGQLASLPKGFKKIPKWQQEGLEEVSSGLRSIVQVAFNISSDIRFLAVHSSGRQYLAVVPTEDFMVYLIVSHYSNAELKKDMYSLETHRVPRGQLEAAIPADKSEYAVNENMLDVMEAYADDERILMDPQGNREDRLAAASMVPFEPWLHAQSIVQGFRLEVNDPWPRHCMILGTRTGARLDGFTVQILVSRPRQDPGCPPGSSHVHAENTYEEW</sequence>
<dbReference type="AlphaFoldDB" id="A0A165JBG7"/>
<keyword evidence="3" id="KW-1185">Reference proteome</keyword>
<reference evidence="2 3" key="1">
    <citation type="journal article" date="2016" name="Mol. Biol. Evol.">
        <title>Comparative Genomics of Early-Diverging Mushroom-Forming Fungi Provides Insights into the Origins of Lignocellulose Decay Capabilities.</title>
        <authorList>
            <person name="Nagy L.G."/>
            <person name="Riley R."/>
            <person name="Tritt A."/>
            <person name="Adam C."/>
            <person name="Daum C."/>
            <person name="Floudas D."/>
            <person name="Sun H."/>
            <person name="Yadav J.S."/>
            <person name="Pangilinan J."/>
            <person name="Larsson K.H."/>
            <person name="Matsuura K."/>
            <person name="Barry K."/>
            <person name="Labutti K."/>
            <person name="Kuo R."/>
            <person name="Ohm R.A."/>
            <person name="Bhattacharya S.S."/>
            <person name="Shirouzu T."/>
            <person name="Yoshinaga Y."/>
            <person name="Martin F.M."/>
            <person name="Grigoriev I.V."/>
            <person name="Hibbett D.S."/>
        </authorList>
    </citation>
    <scope>NUCLEOTIDE SEQUENCE [LARGE SCALE GENOMIC DNA]</scope>
    <source>
        <strain evidence="2 3">HHB12733</strain>
    </source>
</reference>
<evidence type="ECO:0000313" key="2">
    <source>
        <dbReference type="EMBL" id="KZT61622.1"/>
    </source>
</evidence>
<dbReference type="Proteomes" id="UP000076842">
    <property type="component" value="Unassembled WGS sequence"/>
</dbReference>
<evidence type="ECO:0000313" key="3">
    <source>
        <dbReference type="Proteomes" id="UP000076842"/>
    </source>
</evidence>
<gene>
    <name evidence="2" type="ORF">CALCODRAFT_506176</name>
</gene>